<dbReference type="AlphaFoldDB" id="A0A1I7ZMZ6"/>
<organism evidence="1 2">
    <name type="scientific">Steinernema glaseri</name>
    <dbReference type="NCBI Taxonomy" id="37863"/>
    <lineage>
        <taxon>Eukaryota</taxon>
        <taxon>Metazoa</taxon>
        <taxon>Ecdysozoa</taxon>
        <taxon>Nematoda</taxon>
        <taxon>Chromadorea</taxon>
        <taxon>Rhabditida</taxon>
        <taxon>Tylenchina</taxon>
        <taxon>Panagrolaimomorpha</taxon>
        <taxon>Strongyloidoidea</taxon>
        <taxon>Steinernematidae</taxon>
        <taxon>Steinernema</taxon>
    </lineage>
</organism>
<evidence type="ECO:0000313" key="2">
    <source>
        <dbReference type="WBParaSite" id="L893_g28163.t1"/>
    </source>
</evidence>
<dbReference type="WBParaSite" id="L893_g28163.t1">
    <property type="protein sequence ID" value="L893_g28163.t1"/>
    <property type="gene ID" value="L893_g28163"/>
</dbReference>
<accession>A0A1I7ZMZ6</accession>
<name>A0A1I7ZMZ6_9BILA</name>
<keyword evidence="1" id="KW-1185">Reference proteome</keyword>
<evidence type="ECO:0000313" key="1">
    <source>
        <dbReference type="Proteomes" id="UP000095287"/>
    </source>
</evidence>
<protein>
    <submittedName>
        <fullName evidence="2">Helicase ATP-binding domain-containing protein</fullName>
    </submittedName>
</protein>
<dbReference type="Proteomes" id="UP000095287">
    <property type="component" value="Unplaced"/>
</dbReference>
<sequence>MLKYLLYFLWTVKKLATSKKRIIVTTSSAQQLQRPLNEATGRVLPPYRIHRASSTHLDAANDEALDAELLRNLRSAASP</sequence>
<reference evidence="2" key="1">
    <citation type="submission" date="2016-11" db="UniProtKB">
        <authorList>
            <consortium name="WormBaseParasite"/>
        </authorList>
    </citation>
    <scope>IDENTIFICATION</scope>
</reference>
<proteinExistence type="predicted"/>